<evidence type="ECO:0000256" key="6">
    <source>
        <dbReference type="PIRNR" id="PIRNR000437"/>
    </source>
</evidence>
<dbReference type="GO" id="GO:0006631">
    <property type="term" value="P:fatty acid metabolic process"/>
    <property type="evidence" value="ECO:0007669"/>
    <property type="project" value="TreeGrafter"/>
</dbReference>
<keyword evidence="3 6" id="KW-0808">Transferase</keyword>
<dbReference type="SUPFAM" id="SSF69593">
    <property type="entry name" value="Glycerol-3-phosphate (1)-acyltransferase"/>
    <property type="match status" value="1"/>
</dbReference>
<name>A0A8S4S3Z0_9NEOP</name>
<dbReference type="InterPro" id="IPR045520">
    <property type="entry name" value="GPAT/DHAPAT_C"/>
</dbReference>
<dbReference type="PANTHER" id="PTHR12563">
    <property type="entry name" value="GLYCEROL-3-PHOSPHATE ACYLTRANSFERASE"/>
    <property type="match status" value="1"/>
</dbReference>
<dbReference type="InterPro" id="IPR022284">
    <property type="entry name" value="GPAT/DHAPAT"/>
</dbReference>
<dbReference type="GO" id="GO:0005778">
    <property type="term" value="C:peroxisomal membrane"/>
    <property type="evidence" value="ECO:0007669"/>
    <property type="project" value="TreeGrafter"/>
</dbReference>
<keyword evidence="4" id="KW-0472">Membrane</keyword>
<reference evidence="8" key="1">
    <citation type="submission" date="2022-03" db="EMBL/GenBank/DDBJ databases">
        <authorList>
            <person name="Lindestad O."/>
        </authorList>
    </citation>
    <scope>NUCLEOTIDE SEQUENCE</scope>
</reference>
<dbReference type="EMBL" id="CAKXAJ010026017">
    <property type="protein sequence ID" value="CAH2250875.1"/>
    <property type="molecule type" value="Genomic_DNA"/>
</dbReference>
<dbReference type="GO" id="GO:0031966">
    <property type="term" value="C:mitochondrial membrane"/>
    <property type="evidence" value="ECO:0007669"/>
    <property type="project" value="TreeGrafter"/>
</dbReference>
<accession>A0A8S4S3Z0</accession>
<dbReference type="GO" id="GO:0008654">
    <property type="term" value="P:phospholipid biosynthetic process"/>
    <property type="evidence" value="ECO:0007669"/>
    <property type="project" value="TreeGrafter"/>
</dbReference>
<protein>
    <submittedName>
        <fullName evidence="8">Jg10239 protein</fullName>
    </submittedName>
</protein>
<evidence type="ECO:0000313" key="8">
    <source>
        <dbReference type="EMBL" id="CAH2250875.1"/>
    </source>
</evidence>
<dbReference type="OrthoDB" id="10255570at2759"/>
<sequence>MSGIVNFTDILKPRNTQFGIVKFMTKAWEPMKTLTLDKYYGPQDLKKVVADSVYIDSFLEAESIRTGVRKEQLKKEVLEYLEEIALDSKTHVMRWMGIVFLKVCFMMKIGVFVNEPAILKLKSTMGKNPVIFLPTHRSYADFCLTTYLCYHYDISLPAVAAGMDFYSMAVVGQSMRETGAFYIRRTLTGAPLYAATLRHYVRTLVAKHGAPVEFFLEGTRSRSNKSLAPKYGMLSMTLVPYFAREVTDVTIVPVNISYDRVVEQSLFAYEHLGVPKPKETTGGLLKSLHRLNDHYGNIYINFGNPISVEEYFHRSAEIKRRRTETLMPLDLQHLTAGQMEKVQDIADYIVTLQQECTVVTITNLLAIVLMESLMKNEALKFDQVLEKVEWLIEVLRTLGASVFENDVKVSVERILVVHKNMITLDGDKKLRLVPSLPMVVSSDVQRKMKGHILKAETMVNAVPIIQLQLYVNPVLHYLIPPAVITAILVRGETTREQLSAEYYRLRKMLRYEYFHLEKTEEMKFNKALDYCIENNVVIEAGTLRAGSEQRLQYLLQWAILPALTTLAACVDVMMRCKQCEHVQLLKLVQARLESGRSHPYCLSLDSAANCVQGLVISGALVRHKKDKEISYEAVSEELNECHSLVTSVLPKLTVDFGSSNCVISTNSVKSKL</sequence>
<evidence type="ECO:0000259" key="7">
    <source>
        <dbReference type="SMART" id="SM00563"/>
    </source>
</evidence>
<proteinExistence type="inferred from homology"/>
<evidence type="ECO:0000256" key="2">
    <source>
        <dbReference type="ARBA" id="ARBA00007937"/>
    </source>
</evidence>
<comment type="subcellular location">
    <subcellularLocation>
        <location evidence="1">Endomembrane system</location>
        <topology evidence="1">Peripheral membrane protein</topology>
    </subcellularLocation>
</comment>
<dbReference type="Proteomes" id="UP000838756">
    <property type="component" value="Unassembled WGS sequence"/>
</dbReference>
<dbReference type="CDD" id="cd07993">
    <property type="entry name" value="LPLAT_DHAPAT-like"/>
    <property type="match status" value="1"/>
</dbReference>
<evidence type="ECO:0000313" key="9">
    <source>
        <dbReference type="Proteomes" id="UP000838756"/>
    </source>
</evidence>
<keyword evidence="9" id="KW-1185">Reference proteome</keyword>
<feature type="domain" description="Phospholipid/glycerol acyltransferase" evidence="7">
    <location>
        <begin position="130"/>
        <end position="259"/>
    </location>
</feature>
<dbReference type="GO" id="GO:0008611">
    <property type="term" value="P:ether lipid biosynthetic process"/>
    <property type="evidence" value="ECO:0007669"/>
    <property type="project" value="TreeGrafter"/>
</dbReference>
<dbReference type="AlphaFoldDB" id="A0A8S4S3Z0"/>
<dbReference type="PIRSF" id="PIRSF000437">
    <property type="entry name" value="GPAT_DHAPAT"/>
    <property type="match status" value="1"/>
</dbReference>
<gene>
    <name evidence="8" type="primary">jg10239</name>
    <name evidence="8" type="ORF">PAEG_LOCUS22125</name>
</gene>
<dbReference type="Pfam" id="PF19277">
    <property type="entry name" value="GPAT_C"/>
    <property type="match status" value="1"/>
</dbReference>
<dbReference type="InterPro" id="IPR041728">
    <property type="entry name" value="GPAT/DHAPAT_LPLAT"/>
</dbReference>
<evidence type="ECO:0000256" key="1">
    <source>
        <dbReference type="ARBA" id="ARBA00004184"/>
    </source>
</evidence>
<dbReference type="PANTHER" id="PTHR12563:SF17">
    <property type="entry name" value="DIHYDROXYACETONE PHOSPHATE ACYLTRANSFERASE"/>
    <property type="match status" value="1"/>
</dbReference>
<dbReference type="GO" id="GO:0012505">
    <property type="term" value="C:endomembrane system"/>
    <property type="evidence" value="ECO:0007669"/>
    <property type="project" value="UniProtKB-SubCell"/>
</dbReference>
<comment type="caution">
    <text evidence="8">The sequence shown here is derived from an EMBL/GenBank/DDBJ whole genome shotgun (WGS) entry which is preliminary data.</text>
</comment>
<comment type="similarity">
    <text evidence="2 6">Belongs to the GPAT/DAPAT family.</text>
</comment>
<evidence type="ECO:0000256" key="4">
    <source>
        <dbReference type="ARBA" id="ARBA00023136"/>
    </source>
</evidence>
<dbReference type="SMART" id="SM00563">
    <property type="entry name" value="PlsC"/>
    <property type="match status" value="1"/>
</dbReference>
<evidence type="ECO:0000256" key="3">
    <source>
        <dbReference type="ARBA" id="ARBA00022679"/>
    </source>
</evidence>
<keyword evidence="5 6" id="KW-0012">Acyltransferase</keyword>
<evidence type="ECO:0000256" key="5">
    <source>
        <dbReference type="ARBA" id="ARBA00023315"/>
    </source>
</evidence>
<dbReference type="GO" id="GO:0004366">
    <property type="term" value="F:glycerol-3-phosphate O-acyltransferase activity"/>
    <property type="evidence" value="ECO:0007669"/>
    <property type="project" value="TreeGrafter"/>
</dbReference>
<organism evidence="8 9">
    <name type="scientific">Pararge aegeria aegeria</name>
    <dbReference type="NCBI Taxonomy" id="348720"/>
    <lineage>
        <taxon>Eukaryota</taxon>
        <taxon>Metazoa</taxon>
        <taxon>Ecdysozoa</taxon>
        <taxon>Arthropoda</taxon>
        <taxon>Hexapoda</taxon>
        <taxon>Insecta</taxon>
        <taxon>Pterygota</taxon>
        <taxon>Neoptera</taxon>
        <taxon>Endopterygota</taxon>
        <taxon>Lepidoptera</taxon>
        <taxon>Glossata</taxon>
        <taxon>Ditrysia</taxon>
        <taxon>Papilionoidea</taxon>
        <taxon>Nymphalidae</taxon>
        <taxon>Satyrinae</taxon>
        <taxon>Satyrini</taxon>
        <taxon>Parargina</taxon>
        <taxon>Pararge</taxon>
    </lineage>
</organism>
<dbReference type="InterPro" id="IPR002123">
    <property type="entry name" value="Plipid/glycerol_acylTrfase"/>
</dbReference>
<dbReference type="GO" id="GO:0019432">
    <property type="term" value="P:triglyceride biosynthetic process"/>
    <property type="evidence" value="ECO:0007669"/>
    <property type="project" value="TreeGrafter"/>
</dbReference>
<dbReference type="Pfam" id="PF01553">
    <property type="entry name" value="Acyltransferase"/>
    <property type="match status" value="1"/>
</dbReference>
<dbReference type="GO" id="GO:0016287">
    <property type="term" value="F:glycerone-phosphate O-acyltransferase activity"/>
    <property type="evidence" value="ECO:0007669"/>
    <property type="project" value="TreeGrafter"/>
</dbReference>